<dbReference type="InterPro" id="IPR025374">
    <property type="entry name" value="DUF4364"/>
</dbReference>
<proteinExistence type="predicted"/>
<dbReference type="STRING" id="290054.SAMN02745114_00610"/>
<dbReference type="AlphaFoldDB" id="A0A1T4KUD8"/>
<dbReference type="Pfam" id="PF14277">
    <property type="entry name" value="DUF4364"/>
    <property type="match status" value="1"/>
</dbReference>
<organism evidence="1 2">
    <name type="scientific">Eubacterium coprostanoligenes</name>
    <dbReference type="NCBI Taxonomy" id="290054"/>
    <lineage>
        <taxon>Bacteria</taxon>
        <taxon>Bacillati</taxon>
        <taxon>Bacillota</taxon>
        <taxon>Clostridia</taxon>
        <taxon>Eubacteriales</taxon>
        <taxon>Eubacteriaceae</taxon>
        <taxon>Eubacterium</taxon>
    </lineage>
</organism>
<sequence length="193" mass="21821">MNENTEKIIEPKMRFDAFMANVKDGGLRSVSSIYMLVCYIVANMNKRVSAATIIEAVNDAMIANYFEISDAVNKLIKAGTINEGDDKMLYMDEQDVKEIALIEKDLPLTIRQRSIKACQKVIARESYKRENKVICEQVDGGYKVHLKVSDNTTDFMNLELFAVTDTQAELIKDKFISDPAAVYETLIDAIFNN</sequence>
<dbReference type="Proteomes" id="UP000190657">
    <property type="component" value="Unassembled WGS sequence"/>
</dbReference>
<evidence type="ECO:0000313" key="2">
    <source>
        <dbReference type="Proteomes" id="UP000190657"/>
    </source>
</evidence>
<keyword evidence="2" id="KW-1185">Reference proteome</keyword>
<evidence type="ECO:0000313" key="1">
    <source>
        <dbReference type="EMBL" id="SJZ46039.1"/>
    </source>
</evidence>
<protein>
    <recommendedName>
        <fullName evidence="3">DUF4364 domain-containing protein</fullName>
    </recommendedName>
</protein>
<gene>
    <name evidence="1" type="ORF">SAMN02745114_00610</name>
</gene>
<dbReference type="EMBL" id="FUWW01000005">
    <property type="protein sequence ID" value="SJZ46039.1"/>
    <property type="molecule type" value="Genomic_DNA"/>
</dbReference>
<name>A0A1T4KUD8_9FIRM</name>
<reference evidence="2" key="1">
    <citation type="submission" date="2017-02" db="EMBL/GenBank/DDBJ databases">
        <authorList>
            <person name="Varghese N."/>
            <person name="Submissions S."/>
        </authorList>
    </citation>
    <scope>NUCLEOTIDE SEQUENCE [LARGE SCALE GENOMIC DNA]</scope>
    <source>
        <strain evidence="2">ATCC 51222</strain>
    </source>
</reference>
<dbReference type="RefSeq" id="WP_078768107.1">
    <property type="nucleotide sequence ID" value="NZ_FUWW01000005.1"/>
</dbReference>
<dbReference type="OrthoDB" id="1863347at2"/>
<evidence type="ECO:0008006" key="3">
    <source>
        <dbReference type="Google" id="ProtNLM"/>
    </source>
</evidence>
<accession>A0A1T4KUD8</accession>